<dbReference type="KEGG" id="gaz:Pan241w_24270"/>
<feature type="transmembrane region" description="Helical" evidence="1">
    <location>
        <begin position="170"/>
        <end position="195"/>
    </location>
</feature>
<gene>
    <name evidence="2" type="ORF">Pan241w_24270</name>
</gene>
<sequence>MNNNIPLEEASRYYIAGDGGLSFIVIEDATVILLRINYGRLDVGKKLHSGESIEKLIKLMQPFQHLIAQIPIQDLLALSWNDHTSDFTFTYTKDSKIKRFKVFVNSDKARTTLLYILQSHFPFPFHYEQKSAGLFRVAWSYLVGTVFSFAMVIFFGFYWDASLFEKQGLFDWICMTLGQKGCTAVAAAFVIGTLYKACAFTARKQSKIHYCQIQKQHSPNQ</sequence>
<dbReference type="RefSeq" id="WP_145215408.1">
    <property type="nucleotide sequence ID" value="NZ_CP036269.1"/>
</dbReference>
<dbReference type="AlphaFoldDB" id="A0A517REP5"/>
<evidence type="ECO:0000313" key="2">
    <source>
        <dbReference type="EMBL" id="QDT42344.1"/>
    </source>
</evidence>
<keyword evidence="1" id="KW-0812">Transmembrane</keyword>
<feature type="transmembrane region" description="Helical" evidence="1">
    <location>
        <begin position="138"/>
        <end position="158"/>
    </location>
</feature>
<dbReference type="Proteomes" id="UP000317171">
    <property type="component" value="Chromosome"/>
</dbReference>
<dbReference type="EMBL" id="CP036269">
    <property type="protein sequence ID" value="QDT42344.1"/>
    <property type="molecule type" value="Genomic_DNA"/>
</dbReference>
<keyword evidence="3" id="KW-1185">Reference proteome</keyword>
<evidence type="ECO:0000313" key="3">
    <source>
        <dbReference type="Proteomes" id="UP000317171"/>
    </source>
</evidence>
<keyword evidence="1" id="KW-0472">Membrane</keyword>
<evidence type="ECO:0000256" key="1">
    <source>
        <dbReference type="SAM" id="Phobius"/>
    </source>
</evidence>
<proteinExistence type="predicted"/>
<feature type="transmembrane region" description="Helical" evidence="1">
    <location>
        <begin position="20"/>
        <end position="38"/>
    </location>
</feature>
<keyword evidence="1" id="KW-1133">Transmembrane helix</keyword>
<organism evidence="2 3">
    <name type="scientific">Gimesia alba</name>
    <dbReference type="NCBI Taxonomy" id="2527973"/>
    <lineage>
        <taxon>Bacteria</taxon>
        <taxon>Pseudomonadati</taxon>
        <taxon>Planctomycetota</taxon>
        <taxon>Planctomycetia</taxon>
        <taxon>Planctomycetales</taxon>
        <taxon>Planctomycetaceae</taxon>
        <taxon>Gimesia</taxon>
    </lineage>
</organism>
<name>A0A517REP5_9PLAN</name>
<reference evidence="2 3" key="1">
    <citation type="submission" date="2019-02" db="EMBL/GenBank/DDBJ databases">
        <title>Deep-cultivation of Planctomycetes and their phenomic and genomic characterization uncovers novel biology.</title>
        <authorList>
            <person name="Wiegand S."/>
            <person name="Jogler M."/>
            <person name="Boedeker C."/>
            <person name="Pinto D."/>
            <person name="Vollmers J."/>
            <person name="Rivas-Marin E."/>
            <person name="Kohn T."/>
            <person name="Peeters S.H."/>
            <person name="Heuer A."/>
            <person name="Rast P."/>
            <person name="Oberbeckmann S."/>
            <person name="Bunk B."/>
            <person name="Jeske O."/>
            <person name="Meyerdierks A."/>
            <person name="Storesund J.E."/>
            <person name="Kallscheuer N."/>
            <person name="Luecker S."/>
            <person name="Lage O.M."/>
            <person name="Pohl T."/>
            <person name="Merkel B.J."/>
            <person name="Hornburger P."/>
            <person name="Mueller R.-W."/>
            <person name="Bruemmer F."/>
            <person name="Labrenz M."/>
            <person name="Spormann A.M."/>
            <person name="Op den Camp H."/>
            <person name="Overmann J."/>
            <person name="Amann R."/>
            <person name="Jetten M.S.M."/>
            <person name="Mascher T."/>
            <person name="Medema M.H."/>
            <person name="Devos D.P."/>
            <person name="Kaster A.-K."/>
            <person name="Ovreas L."/>
            <person name="Rohde M."/>
            <person name="Galperin M.Y."/>
            <person name="Jogler C."/>
        </authorList>
    </citation>
    <scope>NUCLEOTIDE SEQUENCE [LARGE SCALE GENOMIC DNA]</scope>
    <source>
        <strain evidence="2 3">Pan241w</strain>
    </source>
</reference>
<protein>
    <submittedName>
        <fullName evidence="2">Uncharacterized protein</fullName>
    </submittedName>
</protein>
<accession>A0A517REP5</accession>